<dbReference type="Gene3D" id="1.10.10.60">
    <property type="entry name" value="Homeodomain-like"/>
    <property type="match status" value="1"/>
</dbReference>
<dbReference type="Proteomes" id="UP000727456">
    <property type="component" value="Unassembled WGS sequence"/>
</dbReference>
<gene>
    <name evidence="6" type="ORF">FHS31_001939</name>
</gene>
<evidence type="ECO:0000256" key="4">
    <source>
        <dbReference type="PROSITE-ProRule" id="PRU00335"/>
    </source>
</evidence>
<dbReference type="PROSITE" id="PS50977">
    <property type="entry name" value="HTH_TETR_2"/>
    <property type="match status" value="1"/>
</dbReference>
<dbReference type="Gene3D" id="1.10.357.10">
    <property type="entry name" value="Tetracycline Repressor, domain 2"/>
    <property type="match status" value="1"/>
</dbReference>
<evidence type="ECO:0000313" key="6">
    <source>
        <dbReference type="EMBL" id="NIJ08322.1"/>
    </source>
</evidence>
<evidence type="ECO:0000256" key="3">
    <source>
        <dbReference type="ARBA" id="ARBA00023163"/>
    </source>
</evidence>
<dbReference type="InterPro" id="IPR009057">
    <property type="entry name" value="Homeodomain-like_sf"/>
</dbReference>
<evidence type="ECO:0000313" key="7">
    <source>
        <dbReference type="Proteomes" id="UP000727456"/>
    </source>
</evidence>
<dbReference type="PANTHER" id="PTHR47506">
    <property type="entry name" value="TRANSCRIPTIONAL REGULATORY PROTEIN"/>
    <property type="match status" value="1"/>
</dbReference>
<dbReference type="EMBL" id="JAAOZC010000004">
    <property type="protein sequence ID" value="NIJ08322.1"/>
    <property type="molecule type" value="Genomic_DNA"/>
</dbReference>
<comment type="caution">
    <text evidence="6">The sequence shown here is derived from an EMBL/GenBank/DDBJ whole genome shotgun (WGS) entry which is preliminary data.</text>
</comment>
<evidence type="ECO:0000259" key="5">
    <source>
        <dbReference type="PROSITE" id="PS50977"/>
    </source>
</evidence>
<feature type="domain" description="HTH tetR-type" evidence="5">
    <location>
        <begin position="35"/>
        <end position="95"/>
    </location>
</feature>
<organism evidence="6 7">
    <name type="scientific">Sphingomonas vulcanisoli</name>
    <dbReference type="NCBI Taxonomy" id="1658060"/>
    <lineage>
        <taxon>Bacteria</taxon>
        <taxon>Pseudomonadati</taxon>
        <taxon>Pseudomonadota</taxon>
        <taxon>Alphaproteobacteria</taxon>
        <taxon>Sphingomonadales</taxon>
        <taxon>Sphingomonadaceae</taxon>
        <taxon>Sphingomonas</taxon>
    </lineage>
</organism>
<sequence length="221" mass="23813">MFSPQTLGFTGNYPYVPFGMNAFAALCPVKGRPREFDVDVALAAALRIFWQHGYEGASMAALTEAMGITKPSLYAAFGNKEALFNKALDLYEREKLAYMRTALDAPTSRGVAETLLRGALALQSGCDPKGCMAMNSVTCGPEAESIRTEVLKRRASSADAVIERFARARDEGDLPEGIEPVGLARHLFAILQGLALQAQAGATPEELRGLVETSLQLWPGK</sequence>
<dbReference type="PRINTS" id="PR00455">
    <property type="entry name" value="HTHTETR"/>
</dbReference>
<dbReference type="Pfam" id="PF00440">
    <property type="entry name" value="TetR_N"/>
    <property type="match status" value="1"/>
</dbReference>
<dbReference type="SUPFAM" id="SSF48498">
    <property type="entry name" value="Tetracyclin repressor-like, C-terminal domain"/>
    <property type="match status" value="1"/>
</dbReference>
<name>A0ABX0TVA8_9SPHN</name>
<dbReference type="InterPro" id="IPR036271">
    <property type="entry name" value="Tet_transcr_reg_TetR-rel_C_sf"/>
</dbReference>
<dbReference type="SUPFAM" id="SSF46689">
    <property type="entry name" value="Homeodomain-like"/>
    <property type="match status" value="1"/>
</dbReference>
<proteinExistence type="predicted"/>
<dbReference type="InterPro" id="IPR001647">
    <property type="entry name" value="HTH_TetR"/>
</dbReference>
<dbReference type="PROSITE" id="PS01081">
    <property type="entry name" value="HTH_TETR_1"/>
    <property type="match status" value="1"/>
</dbReference>
<dbReference type="InterPro" id="IPR023772">
    <property type="entry name" value="DNA-bd_HTH_TetR-type_CS"/>
</dbReference>
<keyword evidence="2 4" id="KW-0238">DNA-binding</keyword>
<keyword evidence="1" id="KW-0805">Transcription regulation</keyword>
<reference evidence="6 7" key="1">
    <citation type="submission" date="2020-03" db="EMBL/GenBank/DDBJ databases">
        <title>Genomic Encyclopedia of Type Strains, Phase III (KMG-III): the genomes of soil and plant-associated and newly described type strains.</title>
        <authorList>
            <person name="Whitman W."/>
        </authorList>
    </citation>
    <scope>NUCLEOTIDE SEQUENCE [LARGE SCALE GENOMIC DNA]</scope>
    <source>
        <strain evidence="6 7">CECT 8804</strain>
    </source>
</reference>
<accession>A0ABX0TVA8</accession>
<evidence type="ECO:0000256" key="1">
    <source>
        <dbReference type="ARBA" id="ARBA00023015"/>
    </source>
</evidence>
<keyword evidence="7" id="KW-1185">Reference proteome</keyword>
<protein>
    <submittedName>
        <fullName evidence="6">AcrR family transcriptional regulator</fullName>
    </submittedName>
</protein>
<dbReference type="PANTHER" id="PTHR47506:SF1">
    <property type="entry name" value="HTH-TYPE TRANSCRIPTIONAL REGULATOR YJDC"/>
    <property type="match status" value="1"/>
</dbReference>
<keyword evidence="3" id="KW-0804">Transcription</keyword>
<evidence type="ECO:0000256" key="2">
    <source>
        <dbReference type="ARBA" id="ARBA00023125"/>
    </source>
</evidence>
<feature type="DNA-binding region" description="H-T-H motif" evidence="4">
    <location>
        <begin position="58"/>
        <end position="77"/>
    </location>
</feature>